<accession>A0A8W8J741</accession>
<feature type="transmembrane region" description="Helical" evidence="1">
    <location>
        <begin position="77"/>
        <end position="98"/>
    </location>
</feature>
<keyword evidence="3" id="KW-1185">Reference proteome</keyword>
<evidence type="ECO:0000256" key="1">
    <source>
        <dbReference type="SAM" id="Phobius"/>
    </source>
</evidence>
<organism evidence="2 3">
    <name type="scientific">Magallana gigas</name>
    <name type="common">Pacific oyster</name>
    <name type="synonym">Crassostrea gigas</name>
    <dbReference type="NCBI Taxonomy" id="29159"/>
    <lineage>
        <taxon>Eukaryota</taxon>
        <taxon>Metazoa</taxon>
        <taxon>Spiralia</taxon>
        <taxon>Lophotrochozoa</taxon>
        <taxon>Mollusca</taxon>
        <taxon>Bivalvia</taxon>
        <taxon>Autobranchia</taxon>
        <taxon>Pteriomorphia</taxon>
        <taxon>Ostreida</taxon>
        <taxon>Ostreoidea</taxon>
        <taxon>Ostreidae</taxon>
        <taxon>Magallana</taxon>
    </lineage>
</organism>
<reference evidence="2" key="1">
    <citation type="submission" date="2022-08" db="UniProtKB">
        <authorList>
            <consortium name="EnsemblMetazoa"/>
        </authorList>
    </citation>
    <scope>IDENTIFICATION</scope>
    <source>
        <strain evidence="2">05x7-T-G4-1.051#20</strain>
    </source>
</reference>
<keyword evidence="1" id="KW-1133">Transmembrane helix</keyword>
<dbReference type="EnsemblMetazoa" id="G17111.2">
    <property type="protein sequence ID" value="G17111.2:cds"/>
    <property type="gene ID" value="G17111"/>
</dbReference>
<protein>
    <submittedName>
        <fullName evidence="2">Uncharacterized protein</fullName>
    </submittedName>
</protein>
<feature type="transmembrane region" description="Helical" evidence="1">
    <location>
        <begin position="45"/>
        <end position="65"/>
    </location>
</feature>
<dbReference type="Proteomes" id="UP000005408">
    <property type="component" value="Unassembled WGS sequence"/>
</dbReference>
<feature type="transmembrane region" description="Helical" evidence="1">
    <location>
        <begin position="12"/>
        <end position="33"/>
    </location>
</feature>
<feature type="transmembrane region" description="Helical" evidence="1">
    <location>
        <begin position="136"/>
        <end position="156"/>
    </location>
</feature>
<proteinExistence type="predicted"/>
<name>A0A8W8J741_MAGGI</name>
<keyword evidence="1" id="KW-0472">Membrane</keyword>
<dbReference type="AlphaFoldDB" id="A0A8W8J741"/>
<evidence type="ECO:0000313" key="2">
    <source>
        <dbReference type="EnsemblMetazoa" id="G17111.2:cds"/>
    </source>
</evidence>
<evidence type="ECO:0000313" key="3">
    <source>
        <dbReference type="Proteomes" id="UP000005408"/>
    </source>
</evidence>
<keyword evidence="1" id="KW-0812">Transmembrane</keyword>
<dbReference type="PROSITE" id="PS51257">
    <property type="entry name" value="PROKAR_LIPOPROTEIN"/>
    <property type="match status" value="1"/>
</dbReference>
<sequence>MTKETNKKNVLGFYFLSTCAVTGLFISCYLYFTYIVAEAFYSRKYMWNFSVTMALYVFIFIGKLFRYRLTNTSRRSTFITIMQFDSMCLALVGLGMAITNYHYDRSGLYGNKYLQTVAKLLVAKFVGNVWKATGDLGALIFATITLKITIVVRYEISA</sequence>